<evidence type="ECO:0000313" key="2">
    <source>
        <dbReference type="EMBL" id="WOG99442.1"/>
    </source>
</evidence>
<evidence type="ECO:0000313" key="3">
    <source>
        <dbReference type="Proteomes" id="UP000077755"/>
    </source>
</evidence>
<organism evidence="2 3">
    <name type="scientific">Daucus carota subsp. sativus</name>
    <name type="common">Carrot</name>
    <dbReference type="NCBI Taxonomy" id="79200"/>
    <lineage>
        <taxon>Eukaryota</taxon>
        <taxon>Viridiplantae</taxon>
        <taxon>Streptophyta</taxon>
        <taxon>Embryophyta</taxon>
        <taxon>Tracheophyta</taxon>
        <taxon>Spermatophyta</taxon>
        <taxon>Magnoliopsida</taxon>
        <taxon>eudicotyledons</taxon>
        <taxon>Gunneridae</taxon>
        <taxon>Pentapetalae</taxon>
        <taxon>asterids</taxon>
        <taxon>campanulids</taxon>
        <taxon>Apiales</taxon>
        <taxon>Apiaceae</taxon>
        <taxon>Apioideae</taxon>
        <taxon>Scandiceae</taxon>
        <taxon>Daucinae</taxon>
        <taxon>Daucus</taxon>
        <taxon>Daucus sect. Daucus</taxon>
    </lineage>
</organism>
<dbReference type="AlphaFoldDB" id="A0AAF0X181"/>
<accession>A0AAF0X181</accession>
<gene>
    <name evidence="2" type="ORF">DCAR_0518792</name>
</gene>
<evidence type="ECO:0000256" key="1">
    <source>
        <dbReference type="ARBA" id="ARBA00023002"/>
    </source>
</evidence>
<dbReference type="GO" id="GO:0005506">
    <property type="term" value="F:iron ion binding"/>
    <property type="evidence" value="ECO:0007669"/>
    <property type="project" value="InterPro"/>
</dbReference>
<dbReference type="EMBL" id="CP093347">
    <property type="protein sequence ID" value="WOG99442.1"/>
    <property type="molecule type" value="Genomic_DNA"/>
</dbReference>
<reference evidence="2" key="1">
    <citation type="journal article" date="2016" name="Nat. Genet.">
        <title>A high-quality carrot genome assembly provides new insights into carotenoid accumulation and asterid genome evolution.</title>
        <authorList>
            <person name="Iorizzo M."/>
            <person name="Ellison S."/>
            <person name="Senalik D."/>
            <person name="Zeng P."/>
            <person name="Satapoomin P."/>
            <person name="Huang J."/>
            <person name="Bowman M."/>
            <person name="Iovene M."/>
            <person name="Sanseverino W."/>
            <person name="Cavagnaro P."/>
            <person name="Yildiz M."/>
            <person name="Macko-Podgorni A."/>
            <person name="Moranska E."/>
            <person name="Grzebelus E."/>
            <person name="Grzebelus D."/>
            <person name="Ashrafi H."/>
            <person name="Zheng Z."/>
            <person name="Cheng S."/>
            <person name="Spooner D."/>
            <person name="Van Deynze A."/>
            <person name="Simon P."/>
        </authorList>
    </citation>
    <scope>NUCLEOTIDE SEQUENCE</scope>
    <source>
        <tissue evidence="2">Leaf</tissue>
    </source>
</reference>
<proteinExistence type="predicted"/>
<keyword evidence="1" id="KW-0560">Oxidoreductase</keyword>
<dbReference type="GO" id="GO:0016705">
    <property type="term" value="F:oxidoreductase activity, acting on paired donors, with incorporation or reduction of molecular oxygen"/>
    <property type="evidence" value="ECO:0007669"/>
    <property type="project" value="InterPro"/>
</dbReference>
<dbReference type="SUPFAM" id="SSF48264">
    <property type="entry name" value="Cytochrome P450"/>
    <property type="match status" value="1"/>
</dbReference>
<dbReference type="InterPro" id="IPR036396">
    <property type="entry name" value="Cyt_P450_sf"/>
</dbReference>
<reference evidence="2" key="2">
    <citation type="submission" date="2022-03" db="EMBL/GenBank/DDBJ databases">
        <title>Draft title - Genomic analysis of global carrot germplasm unveils the trajectory of domestication and the origin of high carotenoid orange carrot.</title>
        <authorList>
            <person name="Iorizzo M."/>
            <person name="Ellison S."/>
            <person name="Senalik D."/>
            <person name="Macko-Podgorni A."/>
            <person name="Grzebelus D."/>
            <person name="Bostan H."/>
            <person name="Rolling W."/>
            <person name="Curaba J."/>
            <person name="Simon P."/>
        </authorList>
    </citation>
    <scope>NUCLEOTIDE SEQUENCE</scope>
    <source>
        <tissue evidence="2">Leaf</tissue>
    </source>
</reference>
<dbReference type="PANTHER" id="PTHR47952">
    <property type="entry name" value="TRYPTAMINE 5-HYDROXYLASE"/>
    <property type="match status" value="1"/>
</dbReference>
<dbReference type="InterPro" id="IPR002401">
    <property type="entry name" value="Cyt_P450_E_grp-I"/>
</dbReference>
<dbReference type="Proteomes" id="UP000077755">
    <property type="component" value="Chromosome 5"/>
</dbReference>
<dbReference type="GO" id="GO:0004497">
    <property type="term" value="F:monooxygenase activity"/>
    <property type="evidence" value="ECO:0007669"/>
    <property type="project" value="InterPro"/>
</dbReference>
<dbReference type="PANTHER" id="PTHR47952:SF1">
    <property type="entry name" value="TRYPTAMINE 5-HYDROXYLASE"/>
    <property type="match status" value="1"/>
</dbReference>
<dbReference type="Gene3D" id="1.10.630.10">
    <property type="entry name" value="Cytochrome P450"/>
    <property type="match status" value="1"/>
</dbReference>
<dbReference type="GO" id="GO:0020037">
    <property type="term" value="F:heme binding"/>
    <property type="evidence" value="ECO:0007669"/>
    <property type="project" value="InterPro"/>
</dbReference>
<name>A0AAF0X181_DAUCS</name>
<dbReference type="Pfam" id="PF00067">
    <property type="entry name" value="p450"/>
    <property type="match status" value="1"/>
</dbReference>
<dbReference type="InterPro" id="IPR001128">
    <property type="entry name" value="Cyt_P450"/>
</dbReference>
<protein>
    <submittedName>
        <fullName evidence="2">Uncharacterized protein</fullName>
    </submittedName>
</protein>
<keyword evidence="3" id="KW-1185">Reference proteome</keyword>
<sequence length="144" mass="16553">MPGICGWREISKNFSCHRSASTRELSYRVRSCFFQDPWTLLRFGFKSKRKILHQYLNLNSSPSQLETIKKNQDTELPLATDNLKAIMSDMFAAVTDTTFITLDWGMTALIINPRVMQKAQAEVRKVVGKRRVVLESDLHLTCIT</sequence>
<dbReference type="PRINTS" id="PR00463">
    <property type="entry name" value="EP450I"/>
</dbReference>